<dbReference type="CDD" id="cd07379">
    <property type="entry name" value="MPP_239FB"/>
    <property type="match status" value="1"/>
</dbReference>
<accession>A0AAE0TN68</accession>
<dbReference type="PANTHER" id="PTHR12905">
    <property type="entry name" value="METALLOPHOSPHOESTERASE"/>
    <property type="match status" value="1"/>
</dbReference>
<protein>
    <recommendedName>
        <fullName evidence="1">Calcineurin-like phosphoesterase domain-containing protein</fullName>
    </recommendedName>
</protein>
<gene>
    <name evidence="2" type="ORF">LTR78_009772</name>
</gene>
<feature type="domain" description="Calcineurin-like phosphoesterase" evidence="1">
    <location>
        <begin position="51"/>
        <end position="289"/>
    </location>
</feature>
<dbReference type="Gene3D" id="3.60.21.10">
    <property type="match status" value="1"/>
</dbReference>
<dbReference type="InterPro" id="IPR029052">
    <property type="entry name" value="Metallo-depent_PP-like"/>
</dbReference>
<dbReference type="PANTHER" id="PTHR12905:SF0">
    <property type="entry name" value="CALCINEURIN-LIKE PHOSPHOESTERASE DOMAIN-CONTAINING PROTEIN"/>
    <property type="match status" value="1"/>
</dbReference>
<dbReference type="EMBL" id="JAUTXT010000058">
    <property type="protein sequence ID" value="KAK3670318.1"/>
    <property type="molecule type" value="Genomic_DNA"/>
</dbReference>
<name>A0AAE0TN68_9PEZI</name>
<dbReference type="InterPro" id="IPR004843">
    <property type="entry name" value="Calcineurin-like_PHP"/>
</dbReference>
<evidence type="ECO:0000313" key="2">
    <source>
        <dbReference type="EMBL" id="KAK3670318.1"/>
    </source>
</evidence>
<dbReference type="InterPro" id="IPR051693">
    <property type="entry name" value="UPF0046_metallophosphoest"/>
</dbReference>
<dbReference type="GO" id="GO:0016787">
    <property type="term" value="F:hydrolase activity"/>
    <property type="evidence" value="ECO:0007669"/>
    <property type="project" value="InterPro"/>
</dbReference>
<dbReference type="SUPFAM" id="SSF56300">
    <property type="entry name" value="Metallo-dependent phosphatases"/>
    <property type="match status" value="1"/>
</dbReference>
<proteinExistence type="predicted"/>
<reference evidence="2" key="1">
    <citation type="submission" date="2023-07" db="EMBL/GenBank/DDBJ databases">
        <title>Black Yeasts Isolated from many extreme environments.</title>
        <authorList>
            <person name="Coleine C."/>
            <person name="Stajich J.E."/>
            <person name="Selbmann L."/>
        </authorList>
    </citation>
    <scope>NUCLEOTIDE SEQUENCE</scope>
    <source>
        <strain evidence="2">CCFEE 5485</strain>
    </source>
</reference>
<dbReference type="AlphaFoldDB" id="A0AAE0TN68"/>
<comment type="caution">
    <text evidence="2">The sequence shown here is derived from an EMBL/GenBank/DDBJ whole genome shotgun (WGS) entry which is preliminary data.</text>
</comment>
<sequence length="391" mass="43573">MPRYHTYKKARNPSSLPMIVRYTYDRVLIRALRIATPPPELTMTEQTIKTRILIISDTHCAPLKPKNSDSPPPFAAPLPAADILIHCGDLTHTGQAGQYNQALDMLKEIQAPVKLVIAGNHDLTLDKEFMLNRQDLDGRLGEGMTAEKAAAACQKARDLWTAPDGRAKEEGITFLDEGLHQITLPNGARLHLYASPYTPEFYDWGFPYDRDTDRFNPTDNTLTDAKKAVQNPVPAYSTSDLPIDILLTHGPPYGQGDQTDRGDYAGCPHLLLALMRSRPLLHCYGHIHEGWGAQKIRWSERVDEVVATPTTIEDWKNGVWQAGIANNGLESVSVNEEKTLQRRAAFLDVSRDGGLLRRGRETALVNAAIMDVKYRPVNAPWLVDIELPKAS</sequence>
<evidence type="ECO:0000313" key="3">
    <source>
        <dbReference type="Proteomes" id="UP001274830"/>
    </source>
</evidence>
<evidence type="ECO:0000259" key="1">
    <source>
        <dbReference type="Pfam" id="PF00149"/>
    </source>
</evidence>
<organism evidence="2 3">
    <name type="scientific">Recurvomyces mirabilis</name>
    <dbReference type="NCBI Taxonomy" id="574656"/>
    <lineage>
        <taxon>Eukaryota</taxon>
        <taxon>Fungi</taxon>
        <taxon>Dikarya</taxon>
        <taxon>Ascomycota</taxon>
        <taxon>Pezizomycotina</taxon>
        <taxon>Dothideomycetes</taxon>
        <taxon>Dothideomycetidae</taxon>
        <taxon>Mycosphaerellales</taxon>
        <taxon>Teratosphaeriaceae</taxon>
        <taxon>Recurvomyces</taxon>
    </lineage>
</organism>
<dbReference type="Proteomes" id="UP001274830">
    <property type="component" value="Unassembled WGS sequence"/>
</dbReference>
<dbReference type="Pfam" id="PF00149">
    <property type="entry name" value="Metallophos"/>
    <property type="match status" value="1"/>
</dbReference>
<keyword evidence="3" id="KW-1185">Reference proteome</keyword>